<dbReference type="SMART" id="SM00346">
    <property type="entry name" value="HTH_ICLR"/>
    <property type="match status" value="1"/>
</dbReference>
<feature type="domain" description="HTH iclR-type" evidence="4">
    <location>
        <begin position="7"/>
        <end position="68"/>
    </location>
</feature>
<dbReference type="RefSeq" id="WP_127486718.1">
    <property type="nucleotide sequence ID" value="NZ_CP022572.1"/>
</dbReference>
<keyword evidence="1" id="KW-0805">Transcription regulation</keyword>
<evidence type="ECO:0000313" key="6">
    <source>
        <dbReference type="EMBL" id="AZU61991.1"/>
    </source>
</evidence>
<evidence type="ECO:0000259" key="4">
    <source>
        <dbReference type="PROSITE" id="PS51077"/>
    </source>
</evidence>
<keyword evidence="2" id="KW-0238">DNA-binding</keyword>
<dbReference type="AlphaFoldDB" id="A0A3T0HY10"/>
<keyword evidence="3" id="KW-0804">Transcription</keyword>
<dbReference type="InterPro" id="IPR036388">
    <property type="entry name" value="WH-like_DNA-bd_sf"/>
</dbReference>
<dbReference type="STRING" id="1193713.GCA_001636315_04885"/>
<dbReference type="PANTHER" id="PTHR30136:SF24">
    <property type="entry name" value="HTH-TYPE TRANSCRIPTIONAL REPRESSOR ALLR"/>
    <property type="match status" value="1"/>
</dbReference>
<dbReference type="Gene3D" id="1.10.10.10">
    <property type="entry name" value="Winged helix-like DNA-binding domain superfamily/Winged helix DNA-binding domain"/>
    <property type="match status" value="1"/>
</dbReference>
<dbReference type="PROSITE" id="PS51078">
    <property type="entry name" value="ICLR_ED"/>
    <property type="match status" value="1"/>
</dbReference>
<dbReference type="Pfam" id="PF09339">
    <property type="entry name" value="HTH_IclR"/>
    <property type="match status" value="1"/>
</dbReference>
<evidence type="ECO:0000259" key="5">
    <source>
        <dbReference type="PROSITE" id="PS51078"/>
    </source>
</evidence>
<evidence type="ECO:0000256" key="1">
    <source>
        <dbReference type="ARBA" id="ARBA00023015"/>
    </source>
</evidence>
<dbReference type="KEGG" id="nmk:CHR53_12260"/>
<dbReference type="EMBL" id="CP022572">
    <property type="protein sequence ID" value="AZU61991.1"/>
    <property type="molecule type" value="Genomic_DNA"/>
</dbReference>
<dbReference type="PANTHER" id="PTHR30136">
    <property type="entry name" value="HELIX-TURN-HELIX TRANSCRIPTIONAL REGULATOR, ICLR FAMILY"/>
    <property type="match status" value="1"/>
</dbReference>
<dbReference type="GO" id="GO:0003677">
    <property type="term" value="F:DNA binding"/>
    <property type="evidence" value="ECO:0007669"/>
    <property type="project" value="UniProtKB-KW"/>
</dbReference>
<reference evidence="6 7" key="1">
    <citation type="submission" date="2017-07" db="EMBL/GenBank/DDBJ databases">
        <title>The complete genome sequence of Bacillus mesonae strain H20-5, an efficient strain improving plant abiotic stress resistance.</title>
        <authorList>
            <person name="Kim S.Y."/>
            <person name="Song H."/>
            <person name="Sang M.K."/>
            <person name="Weon H.-Y."/>
            <person name="Song J."/>
        </authorList>
    </citation>
    <scope>NUCLEOTIDE SEQUENCE [LARGE SCALE GENOMIC DNA]</scope>
    <source>
        <strain evidence="6 7">H20-5</strain>
    </source>
</reference>
<dbReference type="Gene3D" id="3.30.450.40">
    <property type="match status" value="1"/>
</dbReference>
<dbReference type="GO" id="GO:0003700">
    <property type="term" value="F:DNA-binding transcription factor activity"/>
    <property type="evidence" value="ECO:0007669"/>
    <property type="project" value="TreeGrafter"/>
</dbReference>
<accession>A0A3T0HY10</accession>
<organism evidence="6 7">
    <name type="scientific">Neobacillus mesonae</name>
    <dbReference type="NCBI Taxonomy" id="1193713"/>
    <lineage>
        <taxon>Bacteria</taxon>
        <taxon>Bacillati</taxon>
        <taxon>Bacillota</taxon>
        <taxon>Bacilli</taxon>
        <taxon>Bacillales</taxon>
        <taxon>Bacillaceae</taxon>
        <taxon>Neobacillus</taxon>
    </lineage>
</organism>
<protein>
    <submittedName>
        <fullName evidence="6">IclR family transcriptional regulator</fullName>
    </submittedName>
</protein>
<dbReference type="InterPro" id="IPR005471">
    <property type="entry name" value="Tscrpt_reg_IclR_N"/>
</dbReference>
<gene>
    <name evidence="6" type="ORF">CHR53_12260</name>
</gene>
<dbReference type="SUPFAM" id="SSF55781">
    <property type="entry name" value="GAF domain-like"/>
    <property type="match status" value="1"/>
</dbReference>
<feature type="domain" description="IclR-ED" evidence="5">
    <location>
        <begin position="69"/>
        <end position="250"/>
    </location>
</feature>
<evidence type="ECO:0000256" key="2">
    <source>
        <dbReference type="ARBA" id="ARBA00023125"/>
    </source>
</evidence>
<sequence length="259" mass="29276">MKEKYWVPAIERADKVLKEIGEYPKQLRLMELSKRVDINKSSLFSLLNTLETLKWVTKEEGDTYSLGPALGMIGSAYFRQFNIIQSFYKEASKSVAKINEHIQLGVLEEGDVIYLGKMEGDSRVRLITDPGMRFPAYASAIGKIQLTQYSRAELETIYSHPLEQKTAFTISNLDVLYVNVQEARKNGYAIENQEAALGFHCVAAPIYNFENKIIAGVSFTMMTSSWEDKKDSATEEIINLANRLSHLAGWTGEKQISID</sequence>
<dbReference type="InterPro" id="IPR036390">
    <property type="entry name" value="WH_DNA-bd_sf"/>
</dbReference>
<evidence type="ECO:0000256" key="3">
    <source>
        <dbReference type="ARBA" id="ARBA00023163"/>
    </source>
</evidence>
<evidence type="ECO:0000313" key="7">
    <source>
        <dbReference type="Proteomes" id="UP000282892"/>
    </source>
</evidence>
<dbReference type="GO" id="GO:0045892">
    <property type="term" value="P:negative regulation of DNA-templated transcription"/>
    <property type="evidence" value="ECO:0007669"/>
    <property type="project" value="TreeGrafter"/>
</dbReference>
<dbReference type="Proteomes" id="UP000282892">
    <property type="component" value="Chromosome"/>
</dbReference>
<proteinExistence type="predicted"/>
<dbReference type="InterPro" id="IPR014757">
    <property type="entry name" value="Tscrpt_reg_IclR_C"/>
</dbReference>
<keyword evidence="7" id="KW-1185">Reference proteome</keyword>
<name>A0A3T0HY10_9BACI</name>
<dbReference type="Pfam" id="PF01614">
    <property type="entry name" value="IclR_C"/>
    <property type="match status" value="1"/>
</dbReference>
<dbReference type="InterPro" id="IPR050707">
    <property type="entry name" value="HTH_MetabolicPath_Reg"/>
</dbReference>
<dbReference type="SUPFAM" id="SSF46785">
    <property type="entry name" value="Winged helix' DNA-binding domain"/>
    <property type="match status" value="1"/>
</dbReference>
<dbReference type="InterPro" id="IPR029016">
    <property type="entry name" value="GAF-like_dom_sf"/>
</dbReference>
<dbReference type="OrthoDB" id="9791752at2"/>
<dbReference type="PROSITE" id="PS51077">
    <property type="entry name" value="HTH_ICLR"/>
    <property type="match status" value="1"/>
</dbReference>